<feature type="transmembrane region" description="Helical" evidence="9">
    <location>
        <begin position="1351"/>
        <end position="1369"/>
    </location>
</feature>
<dbReference type="Gene3D" id="4.10.400.10">
    <property type="entry name" value="Low-density Lipoprotein Receptor"/>
    <property type="match status" value="2"/>
</dbReference>
<comment type="subcellular location">
    <subcellularLocation>
        <location evidence="1">Membrane</location>
        <topology evidence="1">Single-pass membrane protein</topology>
    </subcellularLocation>
</comment>
<dbReference type="InterPro" id="IPR050685">
    <property type="entry name" value="LDLR"/>
</dbReference>
<evidence type="ECO:0000256" key="8">
    <source>
        <dbReference type="PROSITE-ProRule" id="PRU00124"/>
    </source>
</evidence>
<dbReference type="Proteomes" id="UP000663828">
    <property type="component" value="Unassembled WGS sequence"/>
</dbReference>
<evidence type="ECO:0000256" key="1">
    <source>
        <dbReference type="ARBA" id="ARBA00004167"/>
    </source>
</evidence>
<dbReference type="InterPro" id="IPR017452">
    <property type="entry name" value="GPCR_Rhodpsn_7TM"/>
</dbReference>
<feature type="transmembrane region" description="Helical" evidence="9">
    <location>
        <begin position="1489"/>
        <end position="1510"/>
    </location>
</feature>
<feature type="domain" description="G-protein coupled receptors family 1 profile" evidence="12">
    <location>
        <begin position="1284"/>
        <end position="1541"/>
    </location>
</feature>
<keyword evidence="7" id="KW-0245">EGF-like domain</keyword>
<name>A0A814Y1W4_ADIRI</name>
<dbReference type="GO" id="GO:0016192">
    <property type="term" value="P:vesicle-mediated transport"/>
    <property type="evidence" value="ECO:0007669"/>
    <property type="project" value="UniProtKB-ARBA"/>
</dbReference>
<evidence type="ECO:0000256" key="7">
    <source>
        <dbReference type="PROSITE-ProRule" id="PRU00076"/>
    </source>
</evidence>
<comment type="caution">
    <text evidence="7">Lacks conserved residue(s) required for the propagation of feature annotation.</text>
</comment>
<dbReference type="EMBL" id="CAJNOJ010000038">
    <property type="protein sequence ID" value="CAF0920155.1"/>
    <property type="molecule type" value="Genomic_DNA"/>
</dbReference>
<gene>
    <name evidence="13" type="ORF">EDS130_LOCUS10721</name>
    <name evidence="14" type="ORF">XAT740_LOCUS24829</name>
</gene>
<dbReference type="SUPFAM" id="SSF57424">
    <property type="entry name" value="LDL receptor-like module"/>
    <property type="match status" value="1"/>
</dbReference>
<feature type="chain" id="PRO_5036226517" evidence="10">
    <location>
        <begin position="20"/>
        <end position="1570"/>
    </location>
</feature>
<feature type="transmembrane region" description="Helical" evidence="9">
    <location>
        <begin position="1522"/>
        <end position="1543"/>
    </location>
</feature>
<evidence type="ECO:0000256" key="2">
    <source>
        <dbReference type="ARBA" id="ARBA00022692"/>
    </source>
</evidence>
<protein>
    <submittedName>
        <fullName evidence="14">Uncharacterized protein</fullName>
    </submittedName>
</protein>
<dbReference type="PANTHER" id="PTHR24270">
    <property type="entry name" value="LOW-DENSITY LIPOPROTEIN RECEPTOR-RELATED"/>
    <property type="match status" value="1"/>
</dbReference>
<evidence type="ECO:0000313" key="14">
    <source>
        <dbReference type="EMBL" id="CAF1223350.1"/>
    </source>
</evidence>
<dbReference type="InterPro" id="IPR000276">
    <property type="entry name" value="GPCR_Rhodpsn"/>
</dbReference>
<proteinExistence type="predicted"/>
<reference evidence="14" key="1">
    <citation type="submission" date="2021-02" db="EMBL/GenBank/DDBJ databases">
        <authorList>
            <person name="Nowell W R."/>
        </authorList>
    </citation>
    <scope>NUCLEOTIDE SEQUENCE</scope>
</reference>
<feature type="disulfide bond" evidence="7">
    <location>
        <begin position="935"/>
        <end position="952"/>
    </location>
</feature>
<evidence type="ECO:0000259" key="11">
    <source>
        <dbReference type="PROSITE" id="PS50026"/>
    </source>
</evidence>
<dbReference type="Gene3D" id="1.20.1070.10">
    <property type="entry name" value="Rhodopsin 7-helix transmembrane proteins"/>
    <property type="match status" value="1"/>
</dbReference>
<keyword evidence="10" id="KW-0732">Signal</keyword>
<dbReference type="EMBL" id="CAJNOR010001941">
    <property type="protein sequence ID" value="CAF1223350.1"/>
    <property type="molecule type" value="Genomic_DNA"/>
</dbReference>
<comment type="caution">
    <text evidence="14">The sequence shown here is derived from an EMBL/GenBank/DDBJ whole genome shotgun (WGS) entry which is preliminary data.</text>
</comment>
<sequence length="1570" mass="184611">MMLLKLCFILLLLNKTTDSFRLYYTEQMTLQYDCLYYKVLDDIVLYTYYEPNFQSPYQIISYCIRPSILEEKNLIVKGDIFSEYTFEELKFELKITNSNDLFIWQAPIDLIELYETYLNGQNLELKDTKFYNCTSGWFGKLCQYSFDKYFQTSFHDIVKDTFTVKIHGFHKKSVENVTFYEHFKCERGSLETFIDWREICDGIINCLNDGIDELNCYELEINQCEENEYRCRNGMCIPEELFNDDPMNPDCLDSTDEDIFYMKEVRRDGFITCYRDPAFRCEEADHPIRLQNFVCGDGERARRNYPQYLNEPFCFNGRQQLLENAFLSYSTHSNYLTKQCWRLLICLTSTFPINCSSILCEKTSKDDCTIDFQTECNLTKLFFVFPHKPILQDHIQFVYPTNRTITIRSNKKTRLPQALLLPTYICYDTIRCPFLPSNSLLSMNDILGMMNNHSSSLSCQLINKLGNFKTMDDIIEFFQSCLSIDQVTNQISFCNLSSTLFYHCPNTTKCISKHRILDGINDCYDGSDEMYSNSCELNDVKFRFRCSSRINETKYDIEIKYEESRQQEWFFPQICNGFVDVEPILIDGEIETDETNCDNKIWPCSNQYTRCDYAWSCLNGADEAYCGLSKVCPQPGYHECISPDTYNVVCLPIDKANDGKIDCLGATDERLYCRENAGEYLYLYRCWNETICELVSAVCRHDNTCPSKNIAKQCQNRSTSVVSVLIDLDYDESLFLHKGPKYFMFNQTSNASIFDRYEEKNLVNQFNTKRSMIRYVSFSDAWFCNRGILIPNTLDCLCPPSYYGNRCQFQNERISLTLRFQRLCAPNCHGIFSISILLIEDDEQEIIHSYEYLTYSPTLDCNMKYNLNLLYKIRPKNRTKNYHIRIDAYNRTDLTYYSSWIFPVKFLFLPVYRLSVQLTIPSEATINLCEETFSCGKHGICTKYENTNEKYCHCYSEWFGRDCSIHKKCNCSSDSLCIGYVHNESICICPLNKFGPRCFLRNICDQSNTCPNNGLCIADDERISEKSFQCLYYQESLQMNSTEIYSQIEISFSNIEIPQLLLIYLITVEAMKHPWFTTFRNKISFDQKSTIVYTKTPFHMIFIQIDVNFYLIFIQEIYQYQSRLKVQVKSSQYCPSINQYLNSTILSYPILRRVKYYHLVCQKAAQHVSCFHDNATFMCLCTNERHANCFPFDFSLNYQCNGKHDCKNNAKCYQDRSVCRHSTICICPECFYGTRCQFSTKGFGLSLDAILGYQIRPRISIHRQLITVKISIILIIIISMIGFLNSLFSFLTFQSENLRRVGCGLYLLSTSIISFLCMIVFNWKFWIFLLSQMSLIENSNFLHFHCMFIEYFLRSIVIIGDWLNACVAIERIFTVINGVKFNKRQSKQIARWIIVIIILLTFISMIYDPLYRKLVTDQGEERIWCLVQYRNSIEVLNSTINIIHFIVPFLINFISALIIIINTTRIRFLARKNHSYKTHFFQQLYQYKHLIISPIILVLLALPRLIIAFISGCMKSFRDPWLYLIGYFISFIPPALIFIVFVLPSDVYRKEFQKVIRQQQIAIRKFLSIR</sequence>
<dbReference type="InterPro" id="IPR002172">
    <property type="entry name" value="LDrepeatLR_classA_rpt"/>
</dbReference>
<evidence type="ECO:0000256" key="10">
    <source>
        <dbReference type="SAM" id="SignalP"/>
    </source>
</evidence>
<dbReference type="InterPro" id="IPR000742">
    <property type="entry name" value="EGF"/>
</dbReference>
<dbReference type="GO" id="GO:0005886">
    <property type="term" value="C:plasma membrane"/>
    <property type="evidence" value="ECO:0007669"/>
    <property type="project" value="TreeGrafter"/>
</dbReference>
<dbReference type="PROSITE" id="PS50262">
    <property type="entry name" value="G_PROTEIN_RECEP_F1_2"/>
    <property type="match status" value="1"/>
</dbReference>
<evidence type="ECO:0000313" key="15">
    <source>
        <dbReference type="Proteomes" id="UP000663828"/>
    </source>
</evidence>
<keyword evidence="4 9" id="KW-1133">Transmembrane helix</keyword>
<keyword evidence="2 9" id="KW-0812">Transmembrane</keyword>
<dbReference type="CDD" id="cd00112">
    <property type="entry name" value="LDLa"/>
    <property type="match status" value="2"/>
</dbReference>
<dbReference type="PROSITE" id="PS50026">
    <property type="entry name" value="EGF_3"/>
    <property type="match status" value="1"/>
</dbReference>
<evidence type="ECO:0000256" key="5">
    <source>
        <dbReference type="ARBA" id="ARBA00023136"/>
    </source>
</evidence>
<dbReference type="Proteomes" id="UP000663852">
    <property type="component" value="Unassembled WGS sequence"/>
</dbReference>
<evidence type="ECO:0000256" key="6">
    <source>
        <dbReference type="ARBA" id="ARBA00023157"/>
    </source>
</evidence>
<organism evidence="14 15">
    <name type="scientific">Adineta ricciae</name>
    <name type="common">Rotifer</name>
    <dbReference type="NCBI Taxonomy" id="249248"/>
    <lineage>
        <taxon>Eukaryota</taxon>
        <taxon>Metazoa</taxon>
        <taxon>Spiralia</taxon>
        <taxon>Gnathifera</taxon>
        <taxon>Rotifera</taxon>
        <taxon>Eurotatoria</taxon>
        <taxon>Bdelloidea</taxon>
        <taxon>Adinetida</taxon>
        <taxon>Adinetidae</taxon>
        <taxon>Adineta</taxon>
    </lineage>
</organism>
<keyword evidence="5 9" id="KW-0472">Membrane</keyword>
<evidence type="ECO:0000313" key="13">
    <source>
        <dbReference type="EMBL" id="CAF0920155.1"/>
    </source>
</evidence>
<feature type="transmembrane region" description="Helical" evidence="9">
    <location>
        <begin position="1389"/>
        <end position="1407"/>
    </location>
</feature>
<evidence type="ECO:0000259" key="12">
    <source>
        <dbReference type="PROSITE" id="PS50262"/>
    </source>
</evidence>
<dbReference type="InterPro" id="IPR036055">
    <property type="entry name" value="LDL_receptor-like_sf"/>
</dbReference>
<dbReference type="Pfam" id="PF00001">
    <property type="entry name" value="7tm_1"/>
    <property type="match status" value="1"/>
</dbReference>
<dbReference type="GO" id="GO:0004930">
    <property type="term" value="F:G protein-coupled receptor activity"/>
    <property type="evidence" value="ECO:0007669"/>
    <property type="project" value="InterPro"/>
</dbReference>
<evidence type="ECO:0000256" key="3">
    <source>
        <dbReference type="ARBA" id="ARBA00022737"/>
    </source>
</evidence>
<feature type="domain" description="EGF-like" evidence="11">
    <location>
        <begin position="925"/>
        <end position="964"/>
    </location>
</feature>
<evidence type="ECO:0000256" key="4">
    <source>
        <dbReference type="ARBA" id="ARBA00022989"/>
    </source>
</evidence>
<feature type="transmembrane region" description="Helical" evidence="9">
    <location>
        <begin position="1305"/>
        <end position="1331"/>
    </location>
</feature>
<feature type="disulfide bond" evidence="8">
    <location>
        <begin position="224"/>
        <end position="236"/>
    </location>
</feature>
<dbReference type="PRINTS" id="PR00261">
    <property type="entry name" value="LDLRECEPTOR"/>
</dbReference>
<keyword evidence="15" id="KW-1185">Reference proteome</keyword>
<dbReference type="PROSITE" id="PS50068">
    <property type="entry name" value="LDLRA_2"/>
    <property type="match status" value="2"/>
</dbReference>
<evidence type="ECO:0000256" key="9">
    <source>
        <dbReference type="SAM" id="Phobius"/>
    </source>
</evidence>
<feature type="disulfide bond" evidence="7">
    <location>
        <begin position="954"/>
        <end position="963"/>
    </location>
</feature>
<dbReference type="SMART" id="SM00192">
    <property type="entry name" value="LDLa"/>
    <property type="match status" value="5"/>
</dbReference>
<keyword evidence="6 7" id="KW-1015">Disulfide bond</keyword>
<dbReference type="SUPFAM" id="SSF81321">
    <property type="entry name" value="Family A G protein-coupled receptor-like"/>
    <property type="match status" value="1"/>
</dbReference>
<feature type="transmembrane region" description="Helical" evidence="9">
    <location>
        <begin position="1442"/>
        <end position="1468"/>
    </location>
</feature>
<feature type="signal peptide" evidence="10">
    <location>
        <begin position="1"/>
        <end position="19"/>
    </location>
</feature>
<accession>A0A814Y1W4</accession>
<feature type="transmembrane region" description="Helical" evidence="9">
    <location>
        <begin position="1270"/>
        <end position="1293"/>
    </location>
</feature>
<keyword evidence="3" id="KW-0677">Repeat</keyword>
<dbReference type="PROSITE" id="PS00022">
    <property type="entry name" value="EGF_1"/>
    <property type="match status" value="2"/>
</dbReference>